<evidence type="ECO:0000313" key="1">
    <source>
        <dbReference type="EMBL" id="BFO22988.1"/>
    </source>
</evidence>
<accession>A0AAT9I031</accession>
<dbReference type="EMBL" id="AP035768">
    <property type="protein sequence ID" value="BFO22988.1"/>
    <property type="molecule type" value="Genomic_DNA"/>
</dbReference>
<protein>
    <submittedName>
        <fullName evidence="1">Uncharacterized protein</fullName>
    </submittedName>
</protein>
<proteinExistence type="predicted"/>
<organism evidence="1">
    <name type="scientific">Streptomyces haneummycinicus</name>
    <dbReference type="NCBI Taxonomy" id="3074435"/>
    <lineage>
        <taxon>Bacteria</taxon>
        <taxon>Bacillati</taxon>
        <taxon>Actinomycetota</taxon>
        <taxon>Actinomycetes</taxon>
        <taxon>Kitasatosporales</taxon>
        <taxon>Streptomycetaceae</taxon>
        <taxon>Streptomyces</taxon>
    </lineage>
</organism>
<name>A0AAT9I031_9ACTN</name>
<gene>
    <name evidence="1" type="ORF">SHKM778_93760</name>
</gene>
<dbReference type="AlphaFoldDB" id="A0AAT9I031"/>
<reference evidence="1" key="1">
    <citation type="submission" date="2024-06" db="EMBL/GenBank/DDBJ databases">
        <authorList>
            <consortium name="consrtm"/>
            <person name="Uemura M."/>
            <person name="Terahara T."/>
        </authorList>
    </citation>
    <scope>NUCLEOTIDE SEQUENCE</scope>
    <source>
        <strain evidence="1">KM77-8</strain>
    </source>
</reference>
<sequence length="93" mass="10041">MLVRLPHRRPRLDPEDLHDLVAVEVRADGVQLLLLLELGDALLQAVVRTGECRGLAPVARGAVRTGQLVEPAEKRSGVTDIAADRGVRPLPVP</sequence>
<reference evidence="1" key="2">
    <citation type="submission" date="2024-07" db="EMBL/GenBank/DDBJ databases">
        <title>Streptomyces haneummycinica sp. nov., a new antibiotic-producing actinobacterium isolated from marine sediment.</title>
        <authorList>
            <person name="Uemura M."/>
            <person name="Hamada M."/>
            <person name="Hirano S."/>
            <person name="Kobayashi K."/>
            <person name="Ohshiro T."/>
            <person name="Kobayashi T."/>
            <person name="Terahara T."/>
        </authorList>
    </citation>
    <scope>NUCLEOTIDE SEQUENCE</scope>
    <source>
        <strain evidence="1">KM77-8</strain>
    </source>
</reference>